<keyword evidence="8 10" id="KW-0904">Protein phosphatase</keyword>
<dbReference type="GO" id="GO:0004721">
    <property type="term" value="F:phosphoprotein phosphatase activity"/>
    <property type="evidence" value="ECO:0007669"/>
    <property type="project" value="UniProtKB-KW"/>
</dbReference>
<dbReference type="GO" id="GO:0050920">
    <property type="term" value="P:regulation of chemotaxis"/>
    <property type="evidence" value="ECO:0007669"/>
    <property type="project" value="InterPro"/>
</dbReference>
<dbReference type="PANTHER" id="PTHR43693">
    <property type="entry name" value="PROTEIN PHOSPHATASE CHEZ"/>
    <property type="match status" value="1"/>
</dbReference>
<keyword evidence="6 10" id="KW-0283">Flagellar rotation</keyword>
<evidence type="ECO:0000313" key="14">
    <source>
        <dbReference type="Proteomes" id="UP000528457"/>
    </source>
</evidence>
<gene>
    <name evidence="13" type="ORF">HNR48_003755</name>
</gene>
<evidence type="ECO:0000313" key="13">
    <source>
        <dbReference type="EMBL" id="MBB6523453.1"/>
    </source>
</evidence>
<reference evidence="13 14" key="1">
    <citation type="submission" date="2020-08" db="EMBL/GenBank/DDBJ databases">
        <title>Genomic Encyclopedia of Type Strains, Phase IV (KMG-IV): sequencing the most valuable type-strain genomes for metagenomic binning, comparative biology and taxonomic classification.</title>
        <authorList>
            <person name="Goeker M."/>
        </authorList>
    </citation>
    <scope>NUCLEOTIDE SEQUENCE [LARGE SCALE GENOMIC DNA]</scope>
    <source>
        <strain evidence="13 14">DSM 22368</strain>
    </source>
</reference>
<keyword evidence="4 10" id="KW-0963">Cytoplasm</keyword>
<dbReference type="PANTHER" id="PTHR43693:SF1">
    <property type="entry name" value="PROTEIN PHOSPHATASE CHEZ"/>
    <property type="match status" value="1"/>
</dbReference>
<protein>
    <recommendedName>
        <fullName evidence="3 10">Protein phosphatase CheZ</fullName>
        <ecNumber evidence="10">3.1.3.-</ecNumber>
    </recommendedName>
    <alternativeName>
        <fullName evidence="9 10">Chemotaxis protein CheZ</fullName>
    </alternativeName>
</protein>
<dbReference type="GO" id="GO:0005737">
    <property type="term" value="C:cytoplasm"/>
    <property type="evidence" value="ECO:0007669"/>
    <property type="project" value="UniProtKB-SubCell"/>
</dbReference>
<feature type="compositionally biased region" description="Polar residues" evidence="12">
    <location>
        <begin position="239"/>
        <end position="253"/>
    </location>
</feature>
<evidence type="ECO:0000256" key="11">
    <source>
        <dbReference type="PIRSR" id="PIRSR002884-1"/>
    </source>
</evidence>
<dbReference type="Pfam" id="PF04344">
    <property type="entry name" value="CheZ"/>
    <property type="match status" value="1"/>
</dbReference>
<dbReference type="RefSeq" id="WP_166847804.1">
    <property type="nucleotide sequence ID" value="NZ_JAAONY010000003.1"/>
</dbReference>
<organism evidence="13 14">
    <name type="scientific">Pseudoteredinibacter isoporae</name>
    <dbReference type="NCBI Taxonomy" id="570281"/>
    <lineage>
        <taxon>Bacteria</taxon>
        <taxon>Pseudomonadati</taxon>
        <taxon>Pseudomonadota</taxon>
        <taxon>Gammaproteobacteria</taxon>
        <taxon>Cellvibrionales</taxon>
        <taxon>Cellvibrionaceae</taxon>
        <taxon>Pseudoteredinibacter</taxon>
    </lineage>
</organism>
<evidence type="ECO:0000256" key="8">
    <source>
        <dbReference type="ARBA" id="ARBA00022912"/>
    </source>
</evidence>
<dbReference type="AlphaFoldDB" id="A0A7X0JWD4"/>
<sequence>MNTQYIAGQSDNFITELRECAKLLVEKLESEQIEEAGQLIHALMDARDRHLFTSIGRLTRGLHNAIVNFHVDEQSNHQPAPLEGTEIQDASDRLHYVIKMTQQAADKTMDRVEATAPVADRLGREAAELRSEWMRIKSREMSAQEFNKLYPRMDMFLNRMSDDANLINSNLQGIMMEQEYQDLTGQVLNRVMALISDLEGDLVELIKVASQVEDITGILPDDNGPAAVEAKQAEALSGPQINPEQTEGAVSSQDEVDDLLSSLGF</sequence>
<evidence type="ECO:0000256" key="6">
    <source>
        <dbReference type="ARBA" id="ARBA00022779"/>
    </source>
</evidence>
<dbReference type="SUPFAM" id="SSF75708">
    <property type="entry name" value="Chemotaxis phosphatase CheZ"/>
    <property type="match status" value="1"/>
</dbReference>
<evidence type="ECO:0000256" key="12">
    <source>
        <dbReference type="SAM" id="MobiDB-lite"/>
    </source>
</evidence>
<evidence type="ECO:0000256" key="3">
    <source>
        <dbReference type="ARBA" id="ARBA00018484"/>
    </source>
</evidence>
<dbReference type="GO" id="GO:0006935">
    <property type="term" value="P:chemotaxis"/>
    <property type="evidence" value="ECO:0007669"/>
    <property type="project" value="UniProtKB-KW"/>
</dbReference>
<dbReference type="InParanoid" id="A0A7X0JWD4"/>
<dbReference type="PIRSF" id="PIRSF002884">
    <property type="entry name" value="CheZ"/>
    <property type="match status" value="1"/>
</dbReference>
<comment type="function">
    <text evidence="10">Plays an important role in bacterial chemotaxis signal transduction pathway by accelerating the dephosphorylation of phosphorylated CheY (CheY-P).</text>
</comment>
<feature type="region of interest" description="Disordered" evidence="12">
    <location>
        <begin position="230"/>
        <end position="265"/>
    </location>
</feature>
<dbReference type="EMBL" id="JACHHT010000003">
    <property type="protein sequence ID" value="MBB6523453.1"/>
    <property type="molecule type" value="Genomic_DNA"/>
</dbReference>
<keyword evidence="5 10" id="KW-0145">Chemotaxis</keyword>
<evidence type="ECO:0000256" key="1">
    <source>
        <dbReference type="ARBA" id="ARBA00004496"/>
    </source>
</evidence>
<dbReference type="Proteomes" id="UP000528457">
    <property type="component" value="Unassembled WGS sequence"/>
</dbReference>
<dbReference type="InterPro" id="IPR007439">
    <property type="entry name" value="Chemotax_Pase_CheZ"/>
</dbReference>
<evidence type="ECO:0000256" key="7">
    <source>
        <dbReference type="ARBA" id="ARBA00022801"/>
    </source>
</evidence>
<dbReference type="Gene3D" id="1.10.287.500">
    <property type="entry name" value="Helix hairpin bin"/>
    <property type="match status" value="1"/>
</dbReference>
<accession>A0A7X0JWD4</accession>
<evidence type="ECO:0000256" key="9">
    <source>
        <dbReference type="ARBA" id="ARBA00029599"/>
    </source>
</evidence>
<keyword evidence="14" id="KW-1185">Reference proteome</keyword>
<evidence type="ECO:0000256" key="5">
    <source>
        <dbReference type="ARBA" id="ARBA00022500"/>
    </source>
</evidence>
<feature type="site" description="Enhances dephosphorylation of CheY-P" evidence="11">
    <location>
        <position position="186"/>
    </location>
</feature>
<dbReference type="FunCoup" id="A0A7X0JWD4">
    <property type="interactions" value="63"/>
</dbReference>
<comment type="caution">
    <text evidence="13">The sequence shown here is derived from an EMBL/GenBank/DDBJ whole genome shotgun (WGS) entry which is preliminary data.</text>
</comment>
<evidence type="ECO:0000256" key="10">
    <source>
        <dbReference type="PIRNR" id="PIRNR002884"/>
    </source>
</evidence>
<dbReference type="InterPro" id="IPR050992">
    <property type="entry name" value="CheZ_family_phosphatases"/>
</dbReference>
<dbReference type="EC" id="3.1.3.-" evidence="10"/>
<dbReference type="GO" id="GO:0009288">
    <property type="term" value="C:bacterial-type flagellum"/>
    <property type="evidence" value="ECO:0007669"/>
    <property type="project" value="InterPro"/>
</dbReference>
<dbReference type="GO" id="GO:0097588">
    <property type="term" value="P:archaeal or bacterial-type flagellum-dependent cell motility"/>
    <property type="evidence" value="ECO:0007669"/>
    <property type="project" value="UniProtKB-KW"/>
</dbReference>
<keyword evidence="7 10" id="KW-0378">Hydrolase</keyword>
<evidence type="ECO:0000256" key="4">
    <source>
        <dbReference type="ARBA" id="ARBA00022490"/>
    </source>
</evidence>
<comment type="similarity">
    <text evidence="2 10">Belongs to the CheZ family.</text>
</comment>
<comment type="subcellular location">
    <subcellularLocation>
        <location evidence="1 10">Cytoplasm</location>
    </subcellularLocation>
</comment>
<comment type="subunit">
    <text evidence="10">Homodimer.</text>
</comment>
<name>A0A7X0JWD4_9GAMM</name>
<evidence type="ECO:0000256" key="2">
    <source>
        <dbReference type="ARBA" id="ARBA00005908"/>
    </source>
</evidence>
<proteinExistence type="inferred from homology"/>